<feature type="compositionally biased region" description="Polar residues" evidence="1">
    <location>
        <begin position="196"/>
        <end position="209"/>
    </location>
</feature>
<organism evidence="2 3">
    <name type="scientific">Penicillium vulpinum</name>
    <dbReference type="NCBI Taxonomy" id="29845"/>
    <lineage>
        <taxon>Eukaryota</taxon>
        <taxon>Fungi</taxon>
        <taxon>Dikarya</taxon>
        <taxon>Ascomycota</taxon>
        <taxon>Pezizomycotina</taxon>
        <taxon>Eurotiomycetes</taxon>
        <taxon>Eurotiomycetidae</taxon>
        <taxon>Eurotiales</taxon>
        <taxon>Aspergillaceae</taxon>
        <taxon>Penicillium</taxon>
    </lineage>
</organism>
<dbReference type="AlphaFoldDB" id="A0A1V6S765"/>
<reference evidence="3" key="1">
    <citation type="journal article" date="2017" name="Nat. Microbiol.">
        <title>Global analysis of biosynthetic gene clusters reveals vast potential of secondary metabolite production in Penicillium species.</title>
        <authorList>
            <person name="Nielsen J.C."/>
            <person name="Grijseels S."/>
            <person name="Prigent S."/>
            <person name="Ji B."/>
            <person name="Dainat J."/>
            <person name="Nielsen K.F."/>
            <person name="Frisvad J.C."/>
            <person name="Workman M."/>
            <person name="Nielsen J."/>
        </authorList>
    </citation>
    <scope>NUCLEOTIDE SEQUENCE [LARGE SCALE GENOMIC DNA]</scope>
    <source>
        <strain evidence="3">IBT 29486</strain>
    </source>
</reference>
<evidence type="ECO:0000256" key="1">
    <source>
        <dbReference type="SAM" id="MobiDB-lite"/>
    </source>
</evidence>
<comment type="caution">
    <text evidence="2">The sequence shown here is derived from an EMBL/GenBank/DDBJ whole genome shotgun (WGS) entry which is preliminary data.</text>
</comment>
<dbReference type="EMBL" id="MDYP01000006">
    <property type="protein sequence ID" value="OQE09539.1"/>
    <property type="molecule type" value="Genomic_DNA"/>
</dbReference>
<gene>
    <name evidence="2" type="ORF">PENVUL_c006G10377</name>
</gene>
<evidence type="ECO:0000313" key="3">
    <source>
        <dbReference type="Proteomes" id="UP000191518"/>
    </source>
</evidence>
<proteinExistence type="predicted"/>
<sequence length="248" mass="26502">MAHMTKAATPPTTPPIIAPRFEDAPPGVLDEVLVADALAARTEPVTPVAADVSELVETSEAVSVTRETGDVSEAVDVFEPADISEVIEEAVADGTSAVVELVLDSDKVEIEEVVVLGVTSGGNRPITPTVVNERVEDLVDVVLASSSPSSGQMPVVHGSLEQHPRKLPAVQTYHSLPPVQAVDSRGIRDPRDSRDSISNTILKDQVSSTESEDNSIKSQDTHKIAQLEVRDLVLSTFRRFEDLLAELT</sequence>
<evidence type="ECO:0000313" key="2">
    <source>
        <dbReference type="EMBL" id="OQE09539.1"/>
    </source>
</evidence>
<protein>
    <submittedName>
        <fullName evidence="2">Uncharacterized protein</fullName>
    </submittedName>
</protein>
<feature type="compositionally biased region" description="Basic and acidic residues" evidence="1">
    <location>
        <begin position="185"/>
        <end position="195"/>
    </location>
</feature>
<accession>A0A1V6S765</accession>
<keyword evidence="3" id="KW-1185">Reference proteome</keyword>
<feature type="region of interest" description="Disordered" evidence="1">
    <location>
        <begin position="182"/>
        <end position="217"/>
    </location>
</feature>
<dbReference type="Proteomes" id="UP000191518">
    <property type="component" value="Unassembled WGS sequence"/>
</dbReference>
<name>A0A1V6S765_9EURO</name>